<organism evidence="4 5">
    <name type="scientific">Thermomonospora umbrina</name>
    <dbReference type="NCBI Taxonomy" id="111806"/>
    <lineage>
        <taxon>Bacteria</taxon>
        <taxon>Bacillati</taxon>
        <taxon>Actinomycetota</taxon>
        <taxon>Actinomycetes</taxon>
        <taxon>Streptosporangiales</taxon>
        <taxon>Thermomonosporaceae</taxon>
        <taxon>Thermomonospora</taxon>
    </lineage>
</organism>
<reference evidence="4 5" key="1">
    <citation type="submission" date="2018-08" db="EMBL/GenBank/DDBJ databases">
        <title>Sequencing the genomes of 1000 actinobacteria strains.</title>
        <authorList>
            <person name="Klenk H.-P."/>
        </authorList>
    </citation>
    <scope>NUCLEOTIDE SEQUENCE [LARGE SCALE GENOMIC DNA]</scope>
    <source>
        <strain evidence="4 5">DSM 43927</strain>
    </source>
</reference>
<protein>
    <submittedName>
        <fullName evidence="4">FHA domain-containing protein</fullName>
    </submittedName>
</protein>
<keyword evidence="1" id="KW-0597">Phosphoprotein</keyword>
<dbReference type="SUPFAM" id="SSF49879">
    <property type="entry name" value="SMAD/FHA domain"/>
    <property type="match status" value="1"/>
</dbReference>
<evidence type="ECO:0000259" key="3">
    <source>
        <dbReference type="PROSITE" id="PS50006"/>
    </source>
</evidence>
<dbReference type="PROSITE" id="PS50006">
    <property type="entry name" value="FHA_DOMAIN"/>
    <property type="match status" value="1"/>
</dbReference>
<dbReference type="InterPro" id="IPR008984">
    <property type="entry name" value="SMAD_FHA_dom_sf"/>
</dbReference>
<dbReference type="Proteomes" id="UP000256661">
    <property type="component" value="Unassembled WGS sequence"/>
</dbReference>
<dbReference type="OrthoDB" id="3971424at2"/>
<feature type="region of interest" description="Disordered" evidence="2">
    <location>
        <begin position="353"/>
        <end position="377"/>
    </location>
</feature>
<name>A0A3D9STF1_9ACTN</name>
<sequence>MSEMLTTAIDHADALIDLSNIVRNPRLGGHGKADLIRLERVAGAFAALYGQSGIAFYAVADTSLLHGKGLFLDARQHRALKQWADGGLIEVEPKADPRLLELAEDTGLPIVTGDLFKGHRREFPWLDGSDDAVLRPRPGPGGSVELVHVELPALPDWELSRNEEDDLLLQQGLLDGDRRLRKELLARLWSCPEPRCPRHDPHRARYLLLPRMMGGRIRCDQHGLDMVDTGPRPLSAQLKVIVDGRERHRFTVTAAEPCPVGRSAARPGQVDLSPWLTPDQRRLISRTHLVFRFHNDRLVVRDESRNGTGLRLRDGRTRPLDRSRDLPLGVGEHLVLLPGLELVRSGRRYPAELTAARTGGTPKARGSGDDQTATSAL</sequence>
<evidence type="ECO:0000313" key="5">
    <source>
        <dbReference type="Proteomes" id="UP000256661"/>
    </source>
</evidence>
<keyword evidence="5" id="KW-1185">Reference proteome</keyword>
<evidence type="ECO:0000256" key="1">
    <source>
        <dbReference type="ARBA" id="ARBA00022553"/>
    </source>
</evidence>
<gene>
    <name evidence="4" type="ORF">DFJ69_3235</name>
</gene>
<dbReference type="EMBL" id="QTTT01000001">
    <property type="protein sequence ID" value="REE97760.1"/>
    <property type="molecule type" value="Genomic_DNA"/>
</dbReference>
<accession>A0A3D9STF1</accession>
<evidence type="ECO:0000256" key="2">
    <source>
        <dbReference type="SAM" id="MobiDB-lite"/>
    </source>
</evidence>
<dbReference type="Gene3D" id="2.60.200.20">
    <property type="match status" value="1"/>
</dbReference>
<dbReference type="CDD" id="cd00060">
    <property type="entry name" value="FHA"/>
    <property type="match status" value="1"/>
</dbReference>
<proteinExistence type="predicted"/>
<feature type="domain" description="FHA" evidence="3">
    <location>
        <begin position="258"/>
        <end position="308"/>
    </location>
</feature>
<dbReference type="AlphaFoldDB" id="A0A3D9STF1"/>
<comment type="caution">
    <text evidence="4">The sequence shown here is derived from an EMBL/GenBank/DDBJ whole genome shotgun (WGS) entry which is preliminary data.</text>
</comment>
<evidence type="ECO:0000313" key="4">
    <source>
        <dbReference type="EMBL" id="REE97760.1"/>
    </source>
</evidence>
<dbReference type="InterPro" id="IPR000253">
    <property type="entry name" value="FHA_dom"/>
</dbReference>